<feature type="compositionally biased region" description="Polar residues" evidence="1">
    <location>
        <begin position="544"/>
        <end position="564"/>
    </location>
</feature>
<dbReference type="SUPFAM" id="SSF55073">
    <property type="entry name" value="Nucleotide cyclase"/>
    <property type="match status" value="1"/>
</dbReference>
<evidence type="ECO:0000256" key="1">
    <source>
        <dbReference type="SAM" id="MobiDB-lite"/>
    </source>
</evidence>
<evidence type="ECO:0000313" key="3">
    <source>
        <dbReference type="EMBL" id="CUF19435.1"/>
    </source>
</evidence>
<gene>
    <name evidence="3" type="ORF">BSAL_60010</name>
</gene>
<proteinExistence type="predicted"/>
<name>A0A0S4IL21_BODSA</name>
<dbReference type="Gene3D" id="3.30.70.1230">
    <property type="entry name" value="Nucleotide cyclase"/>
    <property type="match status" value="1"/>
</dbReference>
<keyword evidence="2" id="KW-0812">Transmembrane</keyword>
<feature type="transmembrane region" description="Helical" evidence="2">
    <location>
        <begin position="428"/>
        <end position="450"/>
    </location>
</feature>
<reference evidence="4" key="1">
    <citation type="submission" date="2015-09" db="EMBL/GenBank/DDBJ databases">
        <authorList>
            <consortium name="Pathogen Informatics"/>
        </authorList>
    </citation>
    <scope>NUCLEOTIDE SEQUENCE [LARGE SCALE GENOMIC DNA]</scope>
    <source>
        <strain evidence="4">Lake Konstanz</strain>
    </source>
</reference>
<dbReference type="VEuPathDB" id="TriTrypDB:BSAL_60010"/>
<accession>A0A0S4IL21</accession>
<dbReference type="Proteomes" id="UP000051952">
    <property type="component" value="Unassembled WGS sequence"/>
</dbReference>
<feature type="transmembrane region" description="Helical" evidence="2">
    <location>
        <begin position="35"/>
        <end position="58"/>
    </location>
</feature>
<evidence type="ECO:0000256" key="2">
    <source>
        <dbReference type="SAM" id="Phobius"/>
    </source>
</evidence>
<sequence>MFPLDCFRNFRKMCCLLYAVCCILKAMVMHLSIKFVVATLLVLVSLCALVLACIPILYRVHNDTMNFVLDAVEGAADQAQFVIEGKMHALQQLGDVLFKATQQRDLIPGLQPWPLVLWAGTTVIQDDISVLLFRDDDYGFLVLAHTTITTSAVPWPGHIYLVNLSRPGSYVTYGYFNLAEPHQPANTASPWTLVANPIRYTTQAVGVRLLQPNRSLSMEWIGLTAVRANASAVYSLLTYGGPIFAGGKPANKQYLALSMRGTTFSEYLKNMSVVRNGGACLLFDVTTQALVATSTSDVSGIFVGNGTGAATNRLSHLKDPRVASVFAASYADGSNGLQAVTTCTPPCTFVYWPHTHTLHDGPTSSAFNLDVLVRSFVVVRVLRVSGSKKNHDQQTSSSSTTMNLRLMVAAPSNSPVIGGYVSALQNSILMSVSTICVLCACLVVFSYVVLQPLAEVELEVSQLAQVFLVPLAATLDGVKSSDDTLAVRHGNATSVFIEFSRITGAVRCLSRALYTLRAFTPTGIPIPTFVSPLALERSTTTVSASLSPHGHSISQPPSDETPSSLEVPYDSRGAVTLWRVPVTTLLVDLDFTIFRSKDSLAVVNFHRLILSALQQRVASFPGASVDQFYGNRFLIHFNASGRTHKHALAALSVALRTLREVPDGLSFGISSSISLCGYMGPPLCKVFTVVSTNVPHAALMAKLAPAFRMLGNLAVPMTWRATELAKQEQRALSTRNLSTQVDRVAASCFFKPLVEVFLQGEEVNIPPFAFAVIPVLSRPGIS</sequence>
<dbReference type="AlphaFoldDB" id="A0A0S4IL21"/>
<organism evidence="3 4">
    <name type="scientific">Bodo saltans</name>
    <name type="common">Flagellated protozoan</name>
    <dbReference type="NCBI Taxonomy" id="75058"/>
    <lineage>
        <taxon>Eukaryota</taxon>
        <taxon>Discoba</taxon>
        <taxon>Euglenozoa</taxon>
        <taxon>Kinetoplastea</taxon>
        <taxon>Metakinetoplastina</taxon>
        <taxon>Eubodonida</taxon>
        <taxon>Bodonidae</taxon>
        <taxon>Bodo</taxon>
    </lineage>
</organism>
<feature type="region of interest" description="Disordered" evidence="1">
    <location>
        <begin position="544"/>
        <end position="566"/>
    </location>
</feature>
<dbReference type="InterPro" id="IPR029787">
    <property type="entry name" value="Nucleotide_cyclase"/>
</dbReference>
<protein>
    <submittedName>
        <fullName evidence="3">GPI-anchored surface protein, putative</fullName>
    </submittedName>
</protein>
<feature type="transmembrane region" description="Helical" evidence="2">
    <location>
        <begin position="12"/>
        <end position="29"/>
    </location>
</feature>
<evidence type="ECO:0000313" key="4">
    <source>
        <dbReference type="Proteomes" id="UP000051952"/>
    </source>
</evidence>
<keyword evidence="4" id="KW-1185">Reference proteome</keyword>
<keyword evidence="2" id="KW-1133">Transmembrane helix</keyword>
<dbReference type="EMBL" id="CYKH01000262">
    <property type="protein sequence ID" value="CUF19435.1"/>
    <property type="molecule type" value="Genomic_DNA"/>
</dbReference>
<keyword evidence="2" id="KW-0472">Membrane</keyword>